<sequence>MKSNSVDTKIKKALDKYDADKLAVYDYAAEYAGEEIISTSETIPYPTNKILQIFGLFRLFYSSSPTEIIEPSTMPGNCFQFYGSKARIITKLGKKINIASVSMEHSSLVQNISDAPREFKVFGLNDAKTERTLLGTFTYNNEREAIQNFPLNNPLFWNTEFGYIESEILNNYSNPLYTSIYRFRVHARKKMNE</sequence>
<evidence type="ECO:0000259" key="5">
    <source>
        <dbReference type="PROSITE" id="PS51469"/>
    </source>
</evidence>
<reference evidence="6 7" key="1">
    <citation type="submission" date="2023-03" db="EMBL/GenBank/DDBJ databases">
        <title>Genome insight into feeding habits of ladybird beetles.</title>
        <authorList>
            <person name="Li H.-S."/>
            <person name="Huang Y.-H."/>
            <person name="Pang H."/>
        </authorList>
    </citation>
    <scope>NUCLEOTIDE SEQUENCE [LARGE SCALE GENOMIC DNA]</scope>
    <source>
        <strain evidence="6">SYSU_2023b</strain>
        <tissue evidence="6">Whole body</tissue>
    </source>
</reference>
<evidence type="ECO:0000256" key="1">
    <source>
        <dbReference type="ARBA" id="ARBA00004370"/>
    </source>
</evidence>
<dbReference type="Pfam" id="PF07738">
    <property type="entry name" value="Sad1_UNC"/>
    <property type="match status" value="1"/>
</dbReference>
<accession>A0AAW1UZ56</accession>
<dbReference type="AlphaFoldDB" id="A0AAW1UZ56"/>
<comment type="subcellular location">
    <subcellularLocation>
        <location evidence="1">Membrane</location>
    </subcellularLocation>
</comment>
<dbReference type="InterPro" id="IPR012919">
    <property type="entry name" value="SUN_dom"/>
</dbReference>
<organism evidence="6 7">
    <name type="scientific">Henosepilachna vigintioctopunctata</name>
    <dbReference type="NCBI Taxonomy" id="420089"/>
    <lineage>
        <taxon>Eukaryota</taxon>
        <taxon>Metazoa</taxon>
        <taxon>Ecdysozoa</taxon>
        <taxon>Arthropoda</taxon>
        <taxon>Hexapoda</taxon>
        <taxon>Insecta</taxon>
        <taxon>Pterygota</taxon>
        <taxon>Neoptera</taxon>
        <taxon>Endopterygota</taxon>
        <taxon>Coleoptera</taxon>
        <taxon>Polyphaga</taxon>
        <taxon>Cucujiformia</taxon>
        <taxon>Coccinelloidea</taxon>
        <taxon>Coccinellidae</taxon>
        <taxon>Epilachninae</taxon>
        <taxon>Epilachnini</taxon>
        <taxon>Henosepilachna</taxon>
    </lineage>
</organism>
<dbReference type="EMBL" id="JARQZJ010000095">
    <property type="protein sequence ID" value="KAK9885151.1"/>
    <property type="molecule type" value="Genomic_DNA"/>
</dbReference>
<keyword evidence="4" id="KW-0472">Membrane</keyword>
<evidence type="ECO:0000256" key="3">
    <source>
        <dbReference type="ARBA" id="ARBA00022989"/>
    </source>
</evidence>
<evidence type="ECO:0000313" key="6">
    <source>
        <dbReference type="EMBL" id="KAK9885151.1"/>
    </source>
</evidence>
<dbReference type="PROSITE" id="PS51469">
    <property type="entry name" value="SUN"/>
    <property type="match status" value="1"/>
</dbReference>
<evidence type="ECO:0000313" key="7">
    <source>
        <dbReference type="Proteomes" id="UP001431783"/>
    </source>
</evidence>
<name>A0AAW1UZ56_9CUCU</name>
<feature type="domain" description="SUN" evidence="5">
    <location>
        <begin position="33"/>
        <end position="190"/>
    </location>
</feature>
<dbReference type="GO" id="GO:0043495">
    <property type="term" value="F:protein-membrane adaptor activity"/>
    <property type="evidence" value="ECO:0007669"/>
    <property type="project" value="TreeGrafter"/>
</dbReference>
<protein>
    <recommendedName>
        <fullName evidence="5">SUN domain-containing protein</fullName>
    </recommendedName>
</protein>
<dbReference type="GO" id="GO:0034993">
    <property type="term" value="C:meiotic nuclear membrane microtubule tethering complex"/>
    <property type="evidence" value="ECO:0007669"/>
    <property type="project" value="TreeGrafter"/>
</dbReference>
<dbReference type="InterPro" id="IPR045119">
    <property type="entry name" value="SUN1-5"/>
</dbReference>
<evidence type="ECO:0000256" key="4">
    <source>
        <dbReference type="ARBA" id="ARBA00023136"/>
    </source>
</evidence>
<proteinExistence type="predicted"/>
<keyword evidence="3" id="KW-1133">Transmembrane helix</keyword>
<dbReference type="PANTHER" id="PTHR12911">
    <property type="entry name" value="SAD1/UNC-84-LIKE PROTEIN-RELATED"/>
    <property type="match status" value="1"/>
</dbReference>
<gene>
    <name evidence="6" type="ORF">WA026_010662</name>
</gene>
<dbReference type="Gene3D" id="2.60.120.260">
    <property type="entry name" value="Galactose-binding domain-like"/>
    <property type="match status" value="1"/>
</dbReference>
<evidence type="ECO:0000256" key="2">
    <source>
        <dbReference type="ARBA" id="ARBA00022692"/>
    </source>
</evidence>
<keyword evidence="7" id="KW-1185">Reference proteome</keyword>
<keyword evidence="2" id="KW-0812">Transmembrane</keyword>
<dbReference type="PANTHER" id="PTHR12911:SF8">
    <property type="entry name" value="KLAROID PROTEIN-RELATED"/>
    <property type="match status" value="1"/>
</dbReference>
<dbReference type="Proteomes" id="UP001431783">
    <property type="component" value="Unassembled WGS sequence"/>
</dbReference>
<comment type="caution">
    <text evidence="6">The sequence shown here is derived from an EMBL/GenBank/DDBJ whole genome shotgun (WGS) entry which is preliminary data.</text>
</comment>